<name>A0A1X9WEG7_DERRE</name>
<feature type="region of interest" description="Disordered" evidence="1">
    <location>
        <begin position="179"/>
        <end position="201"/>
    </location>
</feature>
<evidence type="ECO:0000256" key="1">
    <source>
        <dbReference type="SAM" id="MobiDB-lite"/>
    </source>
</evidence>
<dbReference type="AlphaFoldDB" id="A0A1X9WEG7"/>
<feature type="chain" id="PRO_5012237100" evidence="2">
    <location>
        <begin position="19"/>
        <end position="201"/>
    </location>
</feature>
<proteinExistence type="evidence at transcript level"/>
<accession>A0A1X9WEG7</accession>
<reference evidence="3" key="2">
    <citation type="submission" date="2017-02" db="EMBL/GenBank/DDBJ databases">
        <authorList>
            <person name="Peterson S.W."/>
        </authorList>
    </citation>
    <scope>NUCLEOTIDE SEQUENCE</scope>
</reference>
<evidence type="ECO:0000313" key="3">
    <source>
        <dbReference type="EMBL" id="ARS01398.1"/>
    </source>
</evidence>
<organism evidence="3">
    <name type="scientific">Deroceras reticulatum</name>
    <name type="common">Gray garden slug</name>
    <dbReference type="NCBI Taxonomy" id="145610"/>
    <lineage>
        <taxon>Eukaryota</taxon>
        <taxon>Metazoa</taxon>
        <taxon>Spiralia</taxon>
        <taxon>Lophotrochozoa</taxon>
        <taxon>Mollusca</taxon>
        <taxon>Gastropoda</taxon>
        <taxon>Heterobranchia</taxon>
        <taxon>Euthyneura</taxon>
        <taxon>Panpulmonata</taxon>
        <taxon>Eupulmonata</taxon>
        <taxon>Stylommatophora</taxon>
        <taxon>Helicina</taxon>
        <taxon>Limacoidea</taxon>
        <taxon>Agriolimacidae</taxon>
        <taxon>Deroceras</taxon>
    </lineage>
</organism>
<reference evidence="3" key="1">
    <citation type="journal article" date="2017" name="Peptides">
        <title>Neuropeptides predicted from the transcriptome analysis of the gray garden slug Deroceras reticulatum.</title>
        <authorList>
            <person name="Ahn S.J."/>
            <person name="Martin R."/>
            <person name="Rao S."/>
            <person name="Choi M.Y."/>
        </authorList>
    </citation>
    <scope>NUCLEOTIDE SEQUENCE</scope>
</reference>
<evidence type="ECO:0000256" key="2">
    <source>
        <dbReference type="SAM" id="SignalP"/>
    </source>
</evidence>
<sequence length="201" mass="23303">MDYLVLTVSLGLFVVVLPCSSDMAVSRAQRFNEEDGLVPHEHKKRSIRYNLEDSVDDLVDRDEGLFPSRAEDDLEKKGGLFRFGKRQGSLFRFGKRQESQVDSDKRGSLFRFGKRYGNLFRFGKRGGSLFRFGRSGSGDLNTESLNQDKRTLFRFGKRSDLDLIRESMDQLKDLKSAHDMEEHDNKHGIDNSDWNNRFEHE</sequence>
<feature type="signal peptide" evidence="2">
    <location>
        <begin position="1"/>
        <end position="18"/>
    </location>
</feature>
<keyword evidence="2" id="KW-0732">Signal</keyword>
<dbReference type="EMBL" id="KY659297">
    <property type="protein sequence ID" value="ARS01398.1"/>
    <property type="molecule type" value="mRNA"/>
</dbReference>
<protein>
    <submittedName>
        <fullName evidence="3">Lfrfamide 2</fullName>
    </submittedName>
</protein>